<evidence type="ECO:0000313" key="3">
    <source>
        <dbReference type="Proteomes" id="UP000724149"/>
    </source>
</evidence>
<dbReference type="RefSeq" id="WP_191392096.1">
    <property type="nucleotide sequence ID" value="NZ_JACSNR010000004.1"/>
</dbReference>
<dbReference type="PANTHER" id="PTHR28630:SF3">
    <property type="entry name" value="PEROXIREDOXIN-LIKE 2C"/>
    <property type="match status" value="1"/>
</dbReference>
<dbReference type="Proteomes" id="UP000724149">
    <property type="component" value="Unassembled WGS sequence"/>
</dbReference>
<protein>
    <submittedName>
        <fullName evidence="2">AhpC/TSA family protein</fullName>
    </submittedName>
</protein>
<dbReference type="InterPro" id="IPR000866">
    <property type="entry name" value="AhpC/TSA"/>
</dbReference>
<sequence>MAQIEAGQKLKDYVFDTAFESDVKLSDKVKNADKTILLFLRYYGCRICQLDMREYAEAYDRIKAKNAQLLVVLQSPVSTMQAQTKPGDVPYDIICDPEMKLFKEFGLLVAASKETMVAPEEQAAYDEKRKKFEVYGLVHGAYEGEELQLPGYFLLDREMNVLEAHRAKTMMDMPTIDEMIAKL</sequence>
<dbReference type="InterPro" id="IPR036249">
    <property type="entry name" value="Thioredoxin-like_sf"/>
</dbReference>
<proteinExistence type="predicted"/>
<organism evidence="2 3">
    <name type="scientific">Hydrogenoanaerobacterium saccharovorans</name>
    <dbReference type="NCBI Taxonomy" id="474960"/>
    <lineage>
        <taxon>Bacteria</taxon>
        <taxon>Bacillati</taxon>
        <taxon>Bacillota</taxon>
        <taxon>Clostridia</taxon>
        <taxon>Eubacteriales</taxon>
        <taxon>Oscillospiraceae</taxon>
        <taxon>Hydrogenoanaerobacterium</taxon>
    </lineage>
</organism>
<name>A0ABS2GNI7_9FIRM</name>
<dbReference type="PANTHER" id="PTHR28630">
    <property type="match status" value="1"/>
</dbReference>
<dbReference type="EMBL" id="JACSNR010000004">
    <property type="protein sequence ID" value="MBM6923171.1"/>
    <property type="molecule type" value="Genomic_DNA"/>
</dbReference>
<dbReference type="Gene3D" id="3.40.30.10">
    <property type="entry name" value="Glutaredoxin"/>
    <property type="match status" value="1"/>
</dbReference>
<evidence type="ECO:0000259" key="1">
    <source>
        <dbReference type="Pfam" id="PF00578"/>
    </source>
</evidence>
<dbReference type="InterPro" id="IPR032801">
    <property type="entry name" value="PXL2A/B/C"/>
</dbReference>
<dbReference type="SUPFAM" id="SSF52833">
    <property type="entry name" value="Thioredoxin-like"/>
    <property type="match status" value="1"/>
</dbReference>
<feature type="domain" description="Alkyl hydroperoxide reductase subunit C/ Thiol specific antioxidant" evidence="1">
    <location>
        <begin position="7"/>
        <end position="161"/>
    </location>
</feature>
<gene>
    <name evidence="2" type="ORF">H9X81_05635</name>
</gene>
<dbReference type="CDD" id="cd02970">
    <property type="entry name" value="PRX_like2"/>
    <property type="match status" value="1"/>
</dbReference>
<reference evidence="2 3" key="1">
    <citation type="journal article" date="2021" name="Sci. Rep.">
        <title>The distribution of antibiotic resistance genes in chicken gut microbiota commensals.</title>
        <authorList>
            <person name="Juricova H."/>
            <person name="Matiasovicova J."/>
            <person name="Kubasova T."/>
            <person name="Cejkova D."/>
            <person name="Rychlik I."/>
        </authorList>
    </citation>
    <scope>NUCLEOTIDE SEQUENCE [LARGE SCALE GENOMIC DNA]</scope>
    <source>
        <strain evidence="2 3">An564</strain>
    </source>
</reference>
<comment type="caution">
    <text evidence="2">The sequence shown here is derived from an EMBL/GenBank/DDBJ whole genome shotgun (WGS) entry which is preliminary data.</text>
</comment>
<dbReference type="Pfam" id="PF00578">
    <property type="entry name" value="AhpC-TSA"/>
    <property type="match status" value="1"/>
</dbReference>
<keyword evidence="3" id="KW-1185">Reference proteome</keyword>
<accession>A0ABS2GNI7</accession>
<evidence type="ECO:0000313" key="2">
    <source>
        <dbReference type="EMBL" id="MBM6923171.1"/>
    </source>
</evidence>